<protein>
    <submittedName>
        <fullName evidence="1">Uncharacterized protein</fullName>
    </submittedName>
</protein>
<dbReference type="AlphaFoldDB" id="A0A016TRA0"/>
<dbReference type="InterPro" id="IPR036691">
    <property type="entry name" value="Endo/exonu/phosph_ase_sf"/>
</dbReference>
<sequence length="98" mass="11038">MKRRGVDISCSQEWKGSKAKEIGNGIKLFYNGLDTRRNGVATAVGDNIRDKLTPVKRVSHRAMAIRISTEQLRWTVVSAHAPYHQLANSIRSVPEDDY</sequence>
<name>A0A016TRA0_9BILA</name>
<dbReference type="Proteomes" id="UP000024635">
    <property type="component" value="Unassembled WGS sequence"/>
</dbReference>
<dbReference type="Gene3D" id="3.60.10.10">
    <property type="entry name" value="Endonuclease/exonuclease/phosphatase"/>
    <property type="match status" value="1"/>
</dbReference>
<proteinExistence type="predicted"/>
<keyword evidence="2" id="KW-1185">Reference proteome</keyword>
<accession>A0A016TRA0</accession>
<dbReference type="SUPFAM" id="SSF56219">
    <property type="entry name" value="DNase I-like"/>
    <property type="match status" value="1"/>
</dbReference>
<reference evidence="2" key="1">
    <citation type="journal article" date="2015" name="Nat. Genet.">
        <title>The genome and transcriptome of the zoonotic hookworm Ancylostoma ceylanicum identify infection-specific gene families.</title>
        <authorList>
            <person name="Schwarz E.M."/>
            <person name="Hu Y."/>
            <person name="Antoshechkin I."/>
            <person name="Miller M.M."/>
            <person name="Sternberg P.W."/>
            <person name="Aroian R.V."/>
        </authorList>
    </citation>
    <scope>NUCLEOTIDE SEQUENCE</scope>
    <source>
        <strain evidence="2">HY135</strain>
    </source>
</reference>
<evidence type="ECO:0000313" key="1">
    <source>
        <dbReference type="EMBL" id="EYC05300.1"/>
    </source>
</evidence>
<organism evidence="1 2">
    <name type="scientific">Ancylostoma ceylanicum</name>
    <dbReference type="NCBI Taxonomy" id="53326"/>
    <lineage>
        <taxon>Eukaryota</taxon>
        <taxon>Metazoa</taxon>
        <taxon>Ecdysozoa</taxon>
        <taxon>Nematoda</taxon>
        <taxon>Chromadorea</taxon>
        <taxon>Rhabditida</taxon>
        <taxon>Rhabditina</taxon>
        <taxon>Rhabditomorpha</taxon>
        <taxon>Strongyloidea</taxon>
        <taxon>Ancylostomatidae</taxon>
        <taxon>Ancylostomatinae</taxon>
        <taxon>Ancylostoma</taxon>
    </lineage>
</organism>
<dbReference type="OrthoDB" id="5867650at2759"/>
<comment type="caution">
    <text evidence="1">The sequence shown here is derived from an EMBL/GenBank/DDBJ whole genome shotgun (WGS) entry which is preliminary data.</text>
</comment>
<evidence type="ECO:0000313" key="2">
    <source>
        <dbReference type="Proteomes" id="UP000024635"/>
    </source>
</evidence>
<gene>
    <name evidence="1" type="primary">Acey_s0083.g1686</name>
    <name evidence="1" type="ORF">Y032_0083g1686</name>
</gene>
<dbReference type="EMBL" id="JARK01001419">
    <property type="protein sequence ID" value="EYC05300.1"/>
    <property type="molecule type" value="Genomic_DNA"/>
</dbReference>